<keyword evidence="5 7" id="KW-1133">Transmembrane helix</keyword>
<evidence type="ECO:0000259" key="8">
    <source>
        <dbReference type="PROSITE" id="PS50928"/>
    </source>
</evidence>
<dbReference type="EMBL" id="JOJP01000001">
    <property type="protein sequence ID" value="KEI71496.1"/>
    <property type="molecule type" value="Genomic_DNA"/>
</dbReference>
<feature type="transmembrane region" description="Helical" evidence="7">
    <location>
        <begin position="64"/>
        <end position="93"/>
    </location>
</feature>
<evidence type="ECO:0000313" key="10">
    <source>
        <dbReference type="Proteomes" id="UP000027997"/>
    </source>
</evidence>
<dbReference type="PROSITE" id="PS50928">
    <property type="entry name" value="ABC_TM1"/>
    <property type="match status" value="1"/>
</dbReference>
<keyword evidence="2 7" id="KW-0813">Transport</keyword>
<feature type="transmembrane region" description="Helical" evidence="7">
    <location>
        <begin position="105"/>
        <end position="127"/>
    </location>
</feature>
<dbReference type="PANTHER" id="PTHR43227:SF11">
    <property type="entry name" value="BLL4140 PROTEIN"/>
    <property type="match status" value="1"/>
</dbReference>
<comment type="caution">
    <text evidence="9">The sequence shown here is derived from an EMBL/GenBank/DDBJ whole genome shotgun (WGS) entry which is preliminary data.</text>
</comment>
<evidence type="ECO:0000313" key="9">
    <source>
        <dbReference type="EMBL" id="KEI71496.1"/>
    </source>
</evidence>
<dbReference type="GO" id="GO:0055085">
    <property type="term" value="P:transmembrane transport"/>
    <property type="evidence" value="ECO:0007669"/>
    <property type="project" value="InterPro"/>
</dbReference>
<evidence type="ECO:0000256" key="6">
    <source>
        <dbReference type="ARBA" id="ARBA00023136"/>
    </source>
</evidence>
<dbReference type="GO" id="GO:0005886">
    <property type="term" value="C:plasma membrane"/>
    <property type="evidence" value="ECO:0007669"/>
    <property type="project" value="UniProtKB-SubCell"/>
</dbReference>
<dbReference type="InterPro" id="IPR000515">
    <property type="entry name" value="MetI-like"/>
</dbReference>
<evidence type="ECO:0000256" key="2">
    <source>
        <dbReference type="ARBA" id="ARBA00022448"/>
    </source>
</evidence>
<reference evidence="9 10" key="1">
    <citation type="submission" date="2014-06" db="EMBL/GenBank/DDBJ databases">
        <title>Whole Genome Sequences of Three Symbiotic Endozoicomonas Bacteria.</title>
        <authorList>
            <person name="Neave M.J."/>
            <person name="Apprill A."/>
            <person name="Voolstra C.R."/>
        </authorList>
    </citation>
    <scope>NUCLEOTIDE SEQUENCE [LARGE SCALE GENOMIC DNA]</scope>
    <source>
        <strain evidence="9 10">DSM 22380</strain>
    </source>
</reference>
<feature type="transmembrane region" description="Helical" evidence="7">
    <location>
        <begin position="153"/>
        <end position="176"/>
    </location>
</feature>
<dbReference type="CDD" id="cd06261">
    <property type="entry name" value="TM_PBP2"/>
    <property type="match status" value="1"/>
</dbReference>
<proteinExistence type="inferred from homology"/>
<evidence type="ECO:0000256" key="3">
    <source>
        <dbReference type="ARBA" id="ARBA00022475"/>
    </source>
</evidence>
<evidence type="ECO:0000256" key="5">
    <source>
        <dbReference type="ARBA" id="ARBA00022989"/>
    </source>
</evidence>
<name>A0A081KBH0_9GAMM</name>
<sequence>MKFKENWIAYLFLMPWILYFLVFLLYPFFLSFQNSFLDINVLNPENTRFVGLGNWLMVATDAKFWLSLFNVLFNQIIFVALSFVIALTAALMLNEVTFMASLFRTILFVPVITSITVAMIIFDFLAAPTGPIQSSLVGTGLLDQPVFWKFEQWLPMPVIAVFSSWKWFGVQMIIFLGGIASINKSLYEAAELDGASWWRKVTCITLPMIKPQIVFVLTINIINGLQMFVEVFMNFDLQGGPYNAALTPVLYLYQTGFEQMKMGQASTIGLLLALIIYTLTMMQLKLTSKGDNQ</sequence>
<feature type="domain" description="ABC transmembrane type-1" evidence="8">
    <location>
        <begin position="68"/>
        <end position="283"/>
    </location>
</feature>
<accession>A0A081KBH0</accession>
<dbReference type="Pfam" id="PF00528">
    <property type="entry name" value="BPD_transp_1"/>
    <property type="match status" value="1"/>
</dbReference>
<dbReference type="PANTHER" id="PTHR43227">
    <property type="entry name" value="BLL4140 PROTEIN"/>
    <property type="match status" value="1"/>
</dbReference>
<dbReference type="Proteomes" id="UP000027997">
    <property type="component" value="Unassembled WGS sequence"/>
</dbReference>
<dbReference type="eggNOG" id="COG1175">
    <property type="taxonomic scope" value="Bacteria"/>
</dbReference>
<comment type="subcellular location">
    <subcellularLocation>
        <location evidence="1 7">Cell membrane</location>
        <topology evidence="1 7">Multi-pass membrane protein</topology>
    </subcellularLocation>
</comment>
<evidence type="ECO:0000256" key="7">
    <source>
        <dbReference type="RuleBase" id="RU363032"/>
    </source>
</evidence>
<dbReference type="STRING" id="305900.GV64_12745"/>
<feature type="transmembrane region" description="Helical" evidence="7">
    <location>
        <begin position="213"/>
        <end position="233"/>
    </location>
</feature>
<feature type="transmembrane region" description="Helical" evidence="7">
    <location>
        <begin position="7"/>
        <end position="29"/>
    </location>
</feature>
<dbReference type="AlphaFoldDB" id="A0A081KBH0"/>
<keyword evidence="6 7" id="KW-0472">Membrane</keyword>
<dbReference type="InterPro" id="IPR035906">
    <property type="entry name" value="MetI-like_sf"/>
</dbReference>
<gene>
    <name evidence="9" type="ORF">GV64_12745</name>
</gene>
<dbReference type="SUPFAM" id="SSF161098">
    <property type="entry name" value="MetI-like"/>
    <property type="match status" value="1"/>
</dbReference>
<organism evidence="9 10">
    <name type="scientific">Endozoicomonas elysicola</name>
    <dbReference type="NCBI Taxonomy" id="305900"/>
    <lineage>
        <taxon>Bacteria</taxon>
        <taxon>Pseudomonadati</taxon>
        <taxon>Pseudomonadota</taxon>
        <taxon>Gammaproteobacteria</taxon>
        <taxon>Oceanospirillales</taxon>
        <taxon>Endozoicomonadaceae</taxon>
        <taxon>Endozoicomonas</taxon>
    </lineage>
</organism>
<keyword evidence="3" id="KW-1003">Cell membrane</keyword>
<feature type="transmembrane region" description="Helical" evidence="7">
    <location>
        <begin position="262"/>
        <end position="280"/>
    </location>
</feature>
<evidence type="ECO:0000256" key="1">
    <source>
        <dbReference type="ARBA" id="ARBA00004651"/>
    </source>
</evidence>
<keyword evidence="10" id="KW-1185">Reference proteome</keyword>
<keyword evidence="4 7" id="KW-0812">Transmembrane</keyword>
<protein>
    <submittedName>
        <fullName evidence="9">Sugar ABC transporter permease</fullName>
    </submittedName>
</protein>
<comment type="similarity">
    <text evidence="7">Belongs to the binding-protein-dependent transport system permease family.</text>
</comment>
<dbReference type="InterPro" id="IPR050809">
    <property type="entry name" value="UgpAE/MalFG_permease"/>
</dbReference>
<evidence type="ECO:0000256" key="4">
    <source>
        <dbReference type="ARBA" id="ARBA00022692"/>
    </source>
</evidence>
<dbReference type="RefSeq" id="WP_020583099.1">
    <property type="nucleotide sequence ID" value="NZ_JOJP01000001.1"/>
</dbReference>
<dbReference type="Gene3D" id="1.10.3720.10">
    <property type="entry name" value="MetI-like"/>
    <property type="match status" value="1"/>
</dbReference>